<dbReference type="RefSeq" id="WP_166034657.1">
    <property type="nucleotide sequence ID" value="NZ_CP049887.1"/>
</dbReference>
<evidence type="ECO:0000259" key="2">
    <source>
        <dbReference type="Pfam" id="PF13166"/>
    </source>
</evidence>
<dbReference type="EMBL" id="CP049887">
    <property type="protein sequence ID" value="QIL48515.1"/>
    <property type="molecule type" value="Genomic_DNA"/>
</dbReference>
<keyword evidence="4" id="KW-1185">Reference proteome</keyword>
<feature type="domain" description="Protein CR006 P-loop" evidence="2">
    <location>
        <begin position="30"/>
        <end position="759"/>
    </location>
</feature>
<dbReference type="InterPro" id="IPR027417">
    <property type="entry name" value="P-loop_NTPase"/>
</dbReference>
<reference evidence="3 4" key="1">
    <citation type="submission" date="2020-03" db="EMBL/GenBank/DDBJ databases">
        <title>Vagococcus sp. nov., isolated from beetles.</title>
        <authorList>
            <person name="Hyun D.-W."/>
            <person name="Bae J.-W."/>
        </authorList>
    </citation>
    <scope>NUCLEOTIDE SEQUENCE [LARGE SCALE GENOMIC DNA]</scope>
    <source>
        <strain evidence="3 4">HDW17B</strain>
    </source>
</reference>
<evidence type="ECO:0000313" key="4">
    <source>
        <dbReference type="Proteomes" id="UP000501747"/>
    </source>
</evidence>
<accession>A0A6G8AU95</accession>
<protein>
    <submittedName>
        <fullName evidence="3">AAA family ATPase</fullName>
    </submittedName>
</protein>
<dbReference type="GO" id="GO:0006302">
    <property type="term" value="P:double-strand break repair"/>
    <property type="evidence" value="ECO:0007669"/>
    <property type="project" value="TreeGrafter"/>
</dbReference>
<dbReference type="SUPFAM" id="SSF52540">
    <property type="entry name" value="P-loop containing nucleoside triphosphate hydrolases"/>
    <property type="match status" value="1"/>
</dbReference>
<gene>
    <name evidence="3" type="ORF">G7082_08385</name>
</gene>
<keyword evidence="1" id="KW-0175">Coiled coil</keyword>
<dbReference type="Pfam" id="PF13166">
    <property type="entry name" value="AAA_13"/>
    <property type="match status" value="1"/>
</dbReference>
<dbReference type="CDD" id="cd00267">
    <property type="entry name" value="ABC_ATPase"/>
    <property type="match status" value="1"/>
</dbReference>
<name>A0A6G8AU95_9ENTE</name>
<dbReference type="PANTHER" id="PTHR32182">
    <property type="entry name" value="DNA REPLICATION AND REPAIR PROTEIN RECF"/>
    <property type="match status" value="1"/>
</dbReference>
<dbReference type="GO" id="GO:0000731">
    <property type="term" value="P:DNA synthesis involved in DNA repair"/>
    <property type="evidence" value="ECO:0007669"/>
    <property type="project" value="TreeGrafter"/>
</dbReference>
<dbReference type="AlphaFoldDB" id="A0A6G8AU95"/>
<dbReference type="InterPro" id="IPR026866">
    <property type="entry name" value="CR006_AAA"/>
</dbReference>
<proteinExistence type="predicted"/>
<dbReference type="Gene3D" id="3.40.50.300">
    <property type="entry name" value="P-loop containing nucleotide triphosphate hydrolases"/>
    <property type="match status" value="1"/>
</dbReference>
<feature type="coiled-coil region" evidence="1">
    <location>
        <begin position="379"/>
        <end position="423"/>
    </location>
</feature>
<evidence type="ECO:0000256" key="1">
    <source>
        <dbReference type="SAM" id="Coils"/>
    </source>
</evidence>
<sequence length="809" mass="94809">MIEEIVGLRIKDSIFIEETDLNFFTKKEQQVVRSSLIFGRNGSGKSTITRAINKVKTGEGSAEISKLIGLDSSNEGLISESIFVFNEEFIDKNIKLSNDGLDTIVIFGEENKIDEILRETEKLKKEGLVKLENYEKLKNDYTKSPDHILDNIQQKLKGKGSWASRDSQIKEMKIDSQVKKLETYKKFINLEPNSSRDDLILSFDRKKKNYFDIKEDFQKIDQVVNPIKINLDNLKLMNLLCEQLEEPKISKREIFLLKLLENANRGEDHLRDIENYFSSDKKEVICLYCTQSVDSELKKDLVESVKNILSELVDRHKDELEKQIIGEVKIDFDEYDKLDTRLLEESKANMCALNEQLEKINNLIKKKIKHPYTPVLEDVPDYLGKLNKLNESLNSLEKERIQYNQSRTQIDKYKEELFEINNKIAHYDIIELYKKYEEQLYLKEENEKNYFRLYRLILRVGKQKQKLNLLKANTTIAMEQINRGLKYIFFSENRLLVEHINGKYYLISRGNRVSPDKVSIGERNAIAICYYFAEILRNKEQKNGYKDEYFLVLDDPISSLDVGNRIGIQSYLRYMLKRFIMGNKNTRALILTHDRQVYFDLTKVLDEIMKTCSKDGEKSKLNKFELIDNKLKLGALKDGYTDLLEEVYDFAAVKKEKSGKLTEEEKEELTKEEEIKSQGIGNTMRKLLEAFGTFTYKEGITGLTENQEILSKIDTNLQDYFENLVYRLVLNGDSHSQDNIKSNNYNLFQYITVDEKRKTSKDILVILYLLNDLHVLSHLKSKKDVKKNILVWKKEIEERNLKYTIQKLN</sequence>
<organism evidence="3 4">
    <name type="scientific">Vagococcus hydrophili</name>
    <dbReference type="NCBI Taxonomy" id="2714947"/>
    <lineage>
        <taxon>Bacteria</taxon>
        <taxon>Bacillati</taxon>
        <taxon>Bacillota</taxon>
        <taxon>Bacilli</taxon>
        <taxon>Lactobacillales</taxon>
        <taxon>Enterococcaceae</taxon>
        <taxon>Vagococcus</taxon>
    </lineage>
</organism>
<dbReference type="PANTHER" id="PTHR32182:SF0">
    <property type="entry name" value="DNA REPLICATION AND REPAIR PROTEIN RECF"/>
    <property type="match status" value="1"/>
</dbReference>
<dbReference type="Proteomes" id="UP000501747">
    <property type="component" value="Chromosome"/>
</dbReference>
<evidence type="ECO:0000313" key="3">
    <source>
        <dbReference type="EMBL" id="QIL48515.1"/>
    </source>
</evidence>
<dbReference type="KEGG" id="vhy:G7082_08385"/>